<name>A0ABT7BSE5_9CYAN</name>
<evidence type="ECO:0000313" key="1">
    <source>
        <dbReference type="EMBL" id="MDJ1182116.1"/>
    </source>
</evidence>
<protein>
    <submittedName>
        <fullName evidence="1">Uncharacterized protein</fullName>
    </submittedName>
</protein>
<gene>
    <name evidence="1" type="ORF">PMH09_02825</name>
</gene>
<evidence type="ECO:0000313" key="2">
    <source>
        <dbReference type="Proteomes" id="UP001232992"/>
    </source>
</evidence>
<organism evidence="1 2">
    <name type="scientific">Roseofilum casamattae BLCC-M143</name>
    <dbReference type="NCBI Taxonomy" id="3022442"/>
    <lineage>
        <taxon>Bacteria</taxon>
        <taxon>Bacillati</taxon>
        <taxon>Cyanobacteriota</taxon>
        <taxon>Cyanophyceae</taxon>
        <taxon>Desertifilales</taxon>
        <taxon>Desertifilaceae</taxon>
        <taxon>Roseofilum</taxon>
        <taxon>Roseofilum casamattae</taxon>
    </lineage>
</organism>
<reference evidence="1 2" key="1">
    <citation type="submission" date="2023-01" db="EMBL/GenBank/DDBJ databases">
        <title>Novel diversity within Roseofilum (Cyanobacteria; Desertifilaceae) from marine benthic mats with descriptions of four novel species.</title>
        <authorList>
            <person name="Wang Y."/>
            <person name="Berthold D.E."/>
            <person name="Hu J."/>
            <person name="Lefler F.W."/>
            <person name="Laughinghouse H.D. IV."/>
        </authorList>
    </citation>
    <scope>NUCLEOTIDE SEQUENCE [LARGE SCALE GENOMIC DNA]</scope>
    <source>
        <strain evidence="1 2">BLCC-M143</strain>
    </source>
</reference>
<comment type="caution">
    <text evidence="1">The sequence shown here is derived from an EMBL/GenBank/DDBJ whole genome shotgun (WGS) entry which is preliminary data.</text>
</comment>
<dbReference type="Proteomes" id="UP001232992">
    <property type="component" value="Unassembled WGS sequence"/>
</dbReference>
<keyword evidence="2" id="KW-1185">Reference proteome</keyword>
<dbReference type="EMBL" id="JAQOSQ010000002">
    <property type="protein sequence ID" value="MDJ1182116.1"/>
    <property type="molecule type" value="Genomic_DNA"/>
</dbReference>
<proteinExistence type="predicted"/>
<sequence length="330" mass="38784">MVALIQEQSSDFLVRFLQSIAEELKAQSGFNLREEVFFPLRYDRDRPKTVQHKYIAQKLMPKDSRLGDGYYWGSISTTSQNVARSIAGQYSQEMKEDGVDLDILLQGKPGQRGTWEIAYDWLWDCKYPRWLNDNYWNHLICKAKTYSDWIQFSEEDNSCTATDSRNSVMSKGPALERLSRENRSKPSTIVKNQHLFMQIDLEYRDRQLLLLNRSEQGKLVISPSSGYGLNTRMNAAPLQLPQKEAFAYTSEQYFKFKKKGIEEFLAIVLPTQLDMQNFLPDPEQELIPELTNHRFELIFSELEKQRDWHIFYQAFQVRSQKSKKQKSRTD</sequence>
<dbReference type="RefSeq" id="WP_283756769.1">
    <property type="nucleotide sequence ID" value="NZ_JAQOSQ010000002.1"/>
</dbReference>
<accession>A0ABT7BSE5</accession>